<dbReference type="GeneTree" id="ENSGT01010000228920"/>
<evidence type="ECO:0000313" key="9">
    <source>
        <dbReference type="Proteomes" id="UP000694557"/>
    </source>
</evidence>
<evidence type="ECO:0000256" key="5">
    <source>
        <dbReference type="PROSITE-ProRule" id="PRU00042"/>
    </source>
</evidence>
<feature type="domain" description="C2H2-type" evidence="7">
    <location>
        <begin position="36"/>
        <end position="63"/>
    </location>
</feature>
<sequence length="95" mass="10840">MTHSNTHGSGAHNSAFSLPGKKQRLSQDRSPRAKPYQCPDCGKCFSEKRALTKHQKTHRRDSAPYWSGILQRWSQDPQHSNTDSDSDQDQDWTSL</sequence>
<organism evidence="8 9">
    <name type="scientific">Oncorhynchus kisutch</name>
    <name type="common">Coho salmon</name>
    <name type="synonym">Salmo kisutch</name>
    <dbReference type="NCBI Taxonomy" id="8019"/>
    <lineage>
        <taxon>Eukaryota</taxon>
        <taxon>Metazoa</taxon>
        <taxon>Chordata</taxon>
        <taxon>Craniata</taxon>
        <taxon>Vertebrata</taxon>
        <taxon>Euteleostomi</taxon>
        <taxon>Actinopterygii</taxon>
        <taxon>Neopterygii</taxon>
        <taxon>Teleostei</taxon>
        <taxon>Protacanthopterygii</taxon>
        <taxon>Salmoniformes</taxon>
        <taxon>Salmonidae</taxon>
        <taxon>Salmoninae</taxon>
        <taxon>Oncorhynchus</taxon>
    </lineage>
</organism>
<dbReference type="PROSITE" id="PS50157">
    <property type="entry name" value="ZINC_FINGER_C2H2_2"/>
    <property type="match status" value="1"/>
</dbReference>
<keyword evidence="4" id="KW-0862">Zinc</keyword>
<dbReference type="Ensembl" id="ENSOKIT00005079068.1">
    <property type="protein sequence ID" value="ENSOKIP00005074195.1"/>
    <property type="gene ID" value="ENSOKIG00005032049.1"/>
</dbReference>
<feature type="region of interest" description="Disordered" evidence="6">
    <location>
        <begin position="1"/>
        <end position="95"/>
    </location>
</feature>
<evidence type="ECO:0000256" key="6">
    <source>
        <dbReference type="SAM" id="MobiDB-lite"/>
    </source>
</evidence>
<keyword evidence="9" id="KW-1185">Reference proteome</keyword>
<dbReference type="Ensembl" id="ENSOKIT00005067330.1">
    <property type="protein sequence ID" value="ENSOKIP00005063352.1"/>
    <property type="gene ID" value="ENSOKIG00005027154.1"/>
</dbReference>
<dbReference type="AlphaFoldDB" id="A0A8C7ING7"/>
<dbReference type="Pfam" id="PF00096">
    <property type="entry name" value="zf-C2H2"/>
    <property type="match status" value="1"/>
</dbReference>
<evidence type="ECO:0000256" key="3">
    <source>
        <dbReference type="ARBA" id="ARBA00022771"/>
    </source>
</evidence>
<evidence type="ECO:0000256" key="2">
    <source>
        <dbReference type="ARBA" id="ARBA00022737"/>
    </source>
</evidence>
<dbReference type="Proteomes" id="UP000694557">
    <property type="component" value="Unassembled WGS sequence"/>
</dbReference>
<evidence type="ECO:0000256" key="4">
    <source>
        <dbReference type="ARBA" id="ARBA00022833"/>
    </source>
</evidence>
<accession>A0A8C7ING7</accession>
<dbReference type="SUPFAM" id="SSF57667">
    <property type="entry name" value="beta-beta-alpha zinc fingers"/>
    <property type="match status" value="1"/>
</dbReference>
<dbReference type="InterPro" id="IPR013087">
    <property type="entry name" value="Znf_C2H2_type"/>
</dbReference>
<name>A0A8C7ING7_ONCKI</name>
<dbReference type="InterPro" id="IPR036236">
    <property type="entry name" value="Znf_C2H2_sf"/>
</dbReference>
<dbReference type="Gene3D" id="3.30.160.60">
    <property type="entry name" value="Classic Zinc Finger"/>
    <property type="match status" value="1"/>
</dbReference>
<evidence type="ECO:0000256" key="1">
    <source>
        <dbReference type="ARBA" id="ARBA00022723"/>
    </source>
</evidence>
<reference evidence="8" key="1">
    <citation type="submission" date="2025-05" db="UniProtKB">
        <authorList>
            <consortium name="Ensembl"/>
        </authorList>
    </citation>
    <scope>IDENTIFICATION</scope>
</reference>
<feature type="compositionally biased region" description="Acidic residues" evidence="6">
    <location>
        <begin position="84"/>
        <end position="95"/>
    </location>
</feature>
<keyword evidence="1" id="KW-0479">Metal-binding</keyword>
<proteinExistence type="predicted"/>
<keyword evidence="3 5" id="KW-0863">Zinc-finger</keyword>
<keyword evidence="2" id="KW-0677">Repeat</keyword>
<dbReference type="GO" id="GO:0008270">
    <property type="term" value="F:zinc ion binding"/>
    <property type="evidence" value="ECO:0007669"/>
    <property type="project" value="UniProtKB-KW"/>
</dbReference>
<feature type="compositionally biased region" description="Polar residues" evidence="6">
    <location>
        <begin position="72"/>
        <end position="81"/>
    </location>
</feature>
<evidence type="ECO:0000259" key="7">
    <source>
        <dbReference type="PROSITE" id="PS50157"/>
    </source>
</evidence>
<dbReference type="PROSITE" id="PS00028">
    <property type="entry name" value="ZINC_FINGER_C2H2_1"/>
    <property type="match status" value="1"/>
</dbReference>
<protein>
    <recommendedName>
        <fullName evidence="7">C2H2-type domain-containing protein</fullName>
    </recommendedName>
</protein>
<dbReference type="FunFam" id="3.30.160.60:FF:000706">
    <property type="entry name" value="Zinc finger protein"/>
    <property type="match status" value="1"/>
</dbReference>
<dbReference type="SMART" id="SM00355">
    <property type="entry name" value="ZnF_C2H2"/>
    <property type="match status" value="1"/>
</dbReference>
<evidence type="ECO:0000313" key="8">
    <source>
        <dbReference type="Ensembl" id="ENSOKIP00005074195.1"/>
    </source>
</evidence>
<feature type="compositionally biased region" description="Polar residues" evidence="6">
    <location>
        <begin position="1"/>
        <end position="16"/>
    </location>
</feature>